<dbReference type="InterPro" id="IPR045787">
    <property type="entry name" value="MIER1/3_C"/>
</dbReference>
<dbReference type="PROSITE" id="PS51293">
    <property type="entry name" value="SANT"/>
    <property type="match status" value="1"/>
</dbReference>
<dbReference type="Gene3D" id="1.10.10.60">
    <property type="entry name" value="Homeodomain-like"/>
    <property type="match status" value="1"/>
</dbReference>
<dbReference type="Pfam" id="PF19426">
    <property type="entry name" value="MIER1_3_C"/>
    <property type="match status" value="1"/>
</dbReference>
<dbReference type="PANTHER" id="PTHR10865">
    <property type="entry name" value="METASTASIS-ASSOCIATED PROTEIN AND MESODERM INDUCTION EARLY RESPONSE PROTEIN"/>
    <property type="match status" value="1"/>
</dbReference>
<evidence type="ECO:0000259" key="6">
    <source>
        <dbReference type="PROSITE" id="PS51293"/>
    </source>
</evidence>
<dbReference type="AlphaFoldDB" id="A0A8C5X7A3"/>
<accession>A0A8C5X7A3</accession>
<evidence type="ECO:0000259" key="5">
    <source>
        <dbReference type="PROSITE" id="PS51156"/>
    </source>
</evidence>
<sequence length="507" mass="57267">MKLCFIGSLSSEDHDFDPSAEMLVHDYDDERTLDEEEEMMDENKNFSSEIEDLEKEGNMPLEDLLAFYGYEPTIPVMAGSSVDSSPSELADELPDMTLDKVSQNCFPLYYDKESDGEDIEADNGNSSEDLRKEIMIGSQYQAEIPPYFGRYNDNEKAYENEDHLLWKPDVISESKVIEYLFETSLRTGNEKMIGRIPEGLHTRDNEQALYELLKSSHNVKEAIERYCSNGKASQEEIDSKMDEEECRSFEHALLIYGKDFHLTRTVAECVAFYYMWKKSERYDYFAQQTRFGKKRYNHHPGVTDYMDRLVDEAESLGGAVHSSALTSNTRTESIPDQQLSILNSITANELTALTNSVATVCHTSDVNCLDDAFPPMDSLPRAPVNHVPVGTEELLNLPSNGESDCFNLFETGFYHSELNPGNMCSEETERPAKRLKMGIAVPESFMNDVSVNNLGVDFENHTHHIASAKMAVSVADFKFFIPLSKIVIASMGVSKLSVHLLHVLIPS</sequence>
<evidence type="ECO:0008006" key="9">
    <source>
        <dbReference type="Google" id="ProtNLM"/>
    </source>
</evidence>
<dbReference type="SMART" id="SM01189">
    <property type="entry name" value="ELM2"/>
    <property type="match status" value="1"/>
</dbReference>
<dbReference type="InterPro" id="IPR017884">
    <property type="entry name" value="SANT_dom"/>
</dbReference>
<keyword evidence="8" id="KW-1185">Reference proteome</keyword>
<proteinExistence type="predicted"/>
<protein>
    <recommendedName>
        <fullName evidence="9">Mesoderm induction early response protein 3</fullName>
    </recommendedName>
</protein>
<dbReference type="GO" id="GO:0000122">
    <property type="term" value="P:negative regulation of transcription by RNA polymerase II"/>
    <property type="evidence" value="ECO:0007669"/>
    <property type="project" value="TreeGrafter"/>
</dbReference>
<dbReference type="Proteomes" id="UP000694560">
    <property type="component" value="Unplaced"/>
</dbReference>
<dbReference type="GO" id="GO:0003714">
    <property type="term" value="F:transcription corepressor activity"/>
    <property type="evidence" value="ECO:0007669"/>
    <property type="project" value="TreeGrafter"/>
</dbReference>
<reference evidence="7" key="2">
    <citation type="submission" date="2025-09" db="UniProtKB">
        <authorList>
            <consortium name="Ensembl"/>
        </authorList>
    </citation>
    <scope>IDENTIFICATION</scope>
</reference>
<organism evidence="7 8">
    <name type="scientific">Malurus cyaneus samueli</name>
    <dbReference type="NCBI Taxonomy" id="2593467"/>
    <lineage>
        <taxon>Eukaryota</taxon>
        <taxon>Metazoa</taxon>
        <taxon>Chordata</taxon>
        <taxon>Craniata</taxon>
        <taxon>Vertebrata</taxon>
        <taxon>Euteleostomi</taxon>
        <taxon>Archelosauria</taxon>
        <taxon>Archosauria</taxon>
        <taxon>Dinosauria</taxon>
        <taxon>Saurischia</taxon>
        <taxon>Theropoda</taxon>
        <taxon>Coelurosauria</taxon>
        <taxon>Aves</taxon>
        <taxon>Neognathae</taxon>
        <taxon>Neoaves</taxon>
        <taxon>Telluraves</taxon>
        <taxon>Australaves</taxon>
        <taxon>Passeriformes</taxon>
        <taxon>Meliphagoidea</taxon>
        <taxon>Maluridae</taxon>
        <taxon>Malurus</taxon>
    </lineage>
</organism>
<dbReference type="PANTHER" id="PTHR10865:SF22">
    <property type="entry name" value="MESODERM INDUCTION EARLY RESPONSE PROTEIN 3"/>
    <property type="match status" value="1"/>
</dbReference>
<dbReference type="InterPro" id="IPR009057">
    <property type="entry name" value="Homeodomain-like_sf"/>
</dbReference>
<evidence type="ECO:0000256" key="4">
    <source>
        <dbReference type="ARBA" id="ARBA00023242"/>
    </source>
</evidence>
<feature type="domain" description="SANT" evidence="6">
    <location>
        <begin position="243"/>
        <end position="281"/>
    </location>
</feature>
<reference evidence="7" key="1">
    <citation type="submission" date="2025-08" db="UniProtKB">
        <authorList>
            <consortium name="Ensembl"/>
        </authorList>
    </citation>
    <scope>IDENTIFICATION</scope>
</reference>
<evidence type="ECO:0000256" key="2">
    <source>
        <dbReference type="ARBA" id="ARBA00023015"/>
    </source>
</evidence>
<name>A0A8C5X7A3_9PASS</name>
<evidence type="ECO:0000256" key="3">
    <source>
        <dbReference type="ARBA" id="ARBA00023163"/>
    </source>
</evidence>
<dbReference type="InterPro" id="IPR040138">
    <property type="entry name" value="MIER/MTA"/>
</dbReference>
<keyword evidence="2" id="KW-0805">Transcription regulation</keyword>
<dbReference type="SUPFAM" id="SSF46689">
    <property type="entry name" value="Homeodomain-like"/>
    <property type="match status" value="1"/>
</dbReference>
<evidence type="ECO:0000313" key="7">
    <source>
        <dbReference type="Ensembl" id="ENSMCSP00000015859.1"/>
    </source>
</evidence>
<feature type="domain" description="ELM2" evidence="5">
    <location>
        <begin position="132"/>
        <end position="230"/>
    </location>
</feature>
<keyword evidence="1" id="KW-0678">Repressor</keyword>
<dbReference type="InterPro" id="IPR000949">
    <property type="entry name" value="ELM2_dom"/>
</dbReference>
<dbReference type="GO" id="GO:0005654">
    <property type="term" value="C:nucleoplasm"/>
    <property type="evidence" value="ECO:0007669"/>
    <property type="project" value="TreeGrafter"/>
</dbReference>
<keyword evidence="4" id="KW-0539">Nucleus</keyword>
<keyword evidence="3" id="KW-0804">Transcription</keyword>
<dbReference type="Gene3D" id="4.10.1240.50">
    <property type="match status" value="1"/>
</dbReference>
<evidence type="ECO:0000256" key="1">
    <source>
        <dbReference type="ARBA" id="ARBA00022491"/>
    </source>
</evidence>
<dbReference type="Ensembl" id="ENSMCST00000016265.1">
    <property type="protein sequence ID" value="ENSMCSP00000015859.1"/>
    <property type="gene ID" value="ENSMCSG00000011126.1"/>
</dbReference>
<dbReference type="PROSITE" id="PS51156">
    <property type="entry name" value="ELM2"/>
    <property type="match status" value="1"/>
</dbReference>
<evidence type="ECO:0000313" key="8">
    <source>
        <dbReference type="Proteomes" id="UP000694560"/>
    </source>
</evidence>
<dbReference type="GO" id="GO:0042826">
    <property type="term" value="F:histone deacetylase binding"/>
    <property type="evidence" value="ECO:0007669"/>
    <property type="project" value="TreeGrafter"/>
</dbReference>
<dbReference type="Pfam" id="PF01448">
    <property type="entry name" value="ELM2"/>
    <property type="match status" value="1"/>
</dbReference>
<dbReference type="OrthoDB" id="5916873at2759"/>